<accession>A0A7I8DPN7</accession>
<sequence length="59" mass="6631">MNKKNLIRNGVSAVTFGACYALISYLFDKTVDVAEIVVSTVVYFVIMSLLYLITPKLRK</sequence>
<reference evidence="2 3" key="2">
    <citation type="submission" date="2020-08" db="EMBL/GenBank/DDBJ databases">
        <authorList>
            <person name="Ueki A."/>
            <person name="Tonouchi A."/>
        </authorList>
    </citation>
    <scope>NUCLEOTIDE SEQUENCE [LARGE SCALE GENOMIC DNA]</scope>
    <source>
        <strain evidence="2 3">CTTW</strain>
    </source>
</reference>
<keyword evidence="1" id="KW-0812">Transmembrane</keyword>
<evidence type="ECO:0000313" key="2">
    <source>
        <dbReference type="EMBL" id="BCK00379.1"/>
    </source>
</evidence>
<dbReference type="AlphaFoldDB" id="A0A7I8DPN7"/>
<reference evidence="2 3" key="1">
    <citation type="submission" date="2020-08" db="EMBL/GenBank/DDBJ databases">
        <title>Draft genome sequencing of an Anaerocolumna strain isolated from anoxic soil subjected to BSD treatment.</title>
        <authorList>
            <person name="Uek A."/>
            <person name="Tonouchi A."/>
        </authorList>
    </citation>
    <scope>NUCLEOTIDE SEQUENCE [LARGE SCALE GENOMIC DNA]</scope>
    <source>
        <strain evidence="2 3">CTTW</strain>
    </source>
</reference>
<dbReference type="PROSITE" id="PS51257">
    <property type="entry name" value="PROKAR_LIPOPROTEIN"/>
    <property type="match status" value="1"/>
</dbReference>
<keyword evidence="1" id="KW-1133">Transmembrane helix</keyword>
<gene>
    <name evidence="2" type="ORF">bsdcttw_34190</name>
</gene>
<proteinExistence type="predicted"/>
<name>A0A7I8DPN7_9FIRM</name>
<dbReference type="Proteomes" id="UP000515703">
    <property type="component" value="Chromosome"/>
</dbReference>
<keyword evidence="3" id="KW-1185">Reference proteome</keyword>
<evidence type="ECO:0000256" key="1">
    <source>
        <dbReference type="SAM" id="Phobius"/>
    </source>
</evidence>
<dbReference type="EMBL" id="AP023368">
    <property type="protein sequence ID" value="BCK00379.1"/>
    <property type="molecule type" value="Genomic_DNA"/>
</dbReference>
<feature type="transmembrane region" description="Helical" evidence="1">
    <location>
        <begin position="7"/>
        <end position="27"/>
    </location>
</feature>
<dbReference type="RefSeq" id="WP_185256056.1">
    <property type="nucleotide sequence ID" value="NZ_AP023368.1"/>
</dbReference>
<keyword evidence="1" id="KW-0472">Membrane</keyword>
<organism evidence="2 3">
    <name type="scientific">Anaerocolumna chitinilytica</name>
    <dbReference type="NCBI Taxonomy" id="1727145"/>
    <lineage>
        <taxon>Bacteria</taxon>
        <taxon>Bacillati</taxon>
        <taxon>Bacillota</taxon>
        <taxon>Clostridia</taxon>
        <taxon>Lachnospirales</taxon>
        <taxon>Lachnospiraceae</taxon>
        <taxon>Anaerocolumna</taxon>
    </lineage>
</organism>
<feature type="transmembrane region" description="Helical" evidence="1">
    <location>
        <begin position="33"/>
        <end position="53"/>
    </location>
</feature>
<protein>
    <submittedName>
        <fullName evidence="2">Uncharacterized protein</fullName>
    </submittedName>
</protein>
<evidence type="ECO:0000313" key="3">
    <source>
        <dbReference type="Proteomes" id="UP000515703"/>
    </source>
</evidence>
<dbReference type="KEGG" id="acht:bsdcttw_34190"/>